<proteinExistence type="predicted"/>
<gene>
    <name evidence="1" type="ORF">DOV67_27920</name>
</gene>
<sequence>MKKIEQKAKKRLQSRLCLEYLCMSKNISEIFNEYKTNTCELERQLYNKGEELKIFARETLGYQHPVL</sequence>
<dbReference type="EMBL" id="AAGTQF010000162">
    <property type="protein sequence ID" value="EBR8575274.1"/>
    <property type="molecule type" value="Genomic_DNA"/>
</dbReference>
<protein>
    <submittedName>
        <fullName evidence="1">Uncharacterized protein</fullName>
    </submittedName>
</protein>
<organism evidence="1">
    <name type="scientific">Salmonella enterica subsp. enterica serovar Java</name>
    <dbReference type="NCBI Taxonomy" id="224729"/>
    <lineage>
        <taxon>Bacteria</taxon>
        <taxon>Pseudomonadati</taxon>
        <taxon>Pseudomonadota</taxon>
        <taxon>Gammaproteobacteria</taxon>
        <taxon>Enterobacterales</taxon>
        <taxon>Enterobacteriaceae</taxon>
        <taxon>Salmonella</taxon>
    </lineage>
</organism>
<dbReference type="AlphaFoldDB" id="A0A5U8KDM8"/>
<name>A0A5U8KDM8_SALEB</name>
<evidence type="ECO:0000313" key="1">
    <source>
        <dbReference type="EMBL" id="EBR8575274.1"/>
    </source>
</evidence>
<accession>A0A5U8KDM8</accession>
<comment type="caution">
    <text evidence="1">The sequence shown here is derived from an EMBL/GenBank/DDBJ whole genome shotgun (WGS) entry which is preliminary data.</text>
</comment>
<dbReference type="Proteomes" id="UP000839708">
    <property type="component" value="Unassembled WGS sequence"/>
</dbReference>
<reference evidence="1" key="1">
    <citation type="submission" date="2018-06" db="EMBL/GenBank/DDBJ databases">
        <authorList>
            <person name="Ashton P.M."/>
            <person name="Dallman T."/>
            <person name="Nair S."/>
            <person name="De Pinna E."/>
            <person name="Peters T."/>
            <person name="Grant K."/>
        </authorList>
    </citation>
    <scope>NUCLEOTIDE SEQUENCE [LARGE SCALE GENOMIC DNA]</scope>
    <source>
        <strain evidence="1">498895</strain>
    </source>
</reference>